<feature type="transmembrane region" description="Helical" evidence="2">
    <location>
        <begin position="53"/>
        <end position="73"/>
    </location>
</feature>
<comment type="caution">
    <text evidence="4">The sequence shown here is derived from an EMBL/GenBank/DDBJ whole genome shotgun (WGS) entry which is preliminary data.</text>
</comment>
<proteinExistence type="predicted"/>
<evidence type="ECO:0000313" key="4">
    <source>
        <dbReference type="EMBL" id="EAT58846.1"/>
    </source>
</evidence>
<evidence type="ECO:0000256" key="1">
    <source>
        <dbReference type="SAM" id="MobiDB-lite"/>
    </source>
</evidence>
<dbReference type="AlphaFoldDB" id="Q0YRF2"/>
<organism evidence="4 5">
    <name type="scientific">Chlorobium ferrooxidans DSM 13031</name>
    <dbReference type="NCBI Taxonomy" id="377431"/>
    <lineage>
        <taxon>Bacteria</taxon>
        <taxon>Pseudomonadati</taxon>
        <taxon>Chlorobiota</taxon>
        <taxon>Chlorobiia</taxon>
        <taxon>Chlorobiales</taxon>
        <taxon>Chlorobiaceae</taxon>
        <taxon>Chlorobium/Pelodictyon group</taxon>
        <taxon>Chlorobium</taxon>
    </lineage>
</organism>
<name>Q0YRF2_9CHLB</name>
<feature type="transmembrane region" description="Helical" evidence="2">
    <location>
        <begin position="12"/>
        <end position="33"/>
    </location>
</feature>
<keyword evidence="5" id="KW-1185">Reference proteome</keyword>
<dbReference type="EMBL" id="AASE01000011">
    <property type="protein sequence ID" value="EAT58846.1"/>
    <property type="molecule type" value="Genomic_DNA"/>
</dbReference>
<sequence length="236" mass="25810">MNNNSFNWRKFTSFGLFLSFLMILLSGVLLYIFPGSRAGVWEMGGLSKQAWQQQHTVFGFAFSLFSLCHLFLINRKAFFSYLKTKTATGFRRPTEMVMIALLLLFTGVGTLMGIQPFSGIIGLGNGISKSFDRNEAGAVAAPSGERLSLAELSIQPDFGDGMPEHDGSDYHHRHRHAGPFTSSGFREEAIPQDENTAGSSSPSGTIAENRSSQMNSSGAPDDELHRQTTKSCSACH</sequence>
<accession>Q0YRF2</accession>
<reference evidence="4 5" key="1">
    <citation type="submission" date="2006-07" db="EMBL/GenBank/DDBJ databases">
        <title>Annotation of the draft genome assembly of Chlorobium ferroxidans DSM 13031.</title>
        <authorList>
            <consortium name="US DOE Joint Genome Institute (JGI-ORNL)"/>
            <person name="Larimer F."/>
            <person name="Land M."/>
            <person name="Hauser L."/>
        </authorList>
    </citation>
    <scope>NUCLEOTIDE SEQUENCE [LARGE SCALE GENOMIC DNA]</scope>
    <source>
        <strain evidence="4 5">DSM 13031</strain>
    </source>
</reference>
<evidence type="ECO:0000256" key="2">
    <source>
        <dbReference type="SAM" id="Phobius"/>
    </source>
</evidence>
<gene>
    <name evidence="4" type="ORF">CferDRAFT_0884</name>
</gene>
<keyword evidence="2" id="KW-0472">Membrane</keyword>
<dbReference type="Pfam" id="PF14358">
    <property type="entry name" value="DUF4405"/>
    <property type="match status" value="1"/>
</dbReference>
<reference evidence="4 5" key="2">
    <citation type="submission" date="2006-07" db="EMBL/GenBank/DDBJ databases">
        <title>Sequencing of the draft genome and assembly of Chlorobium ferroxidans DSM 13031.</title>
        <authorList>
            <consortium name="US DOE Joint Genome Institute (JGI-PGF)"/>
            <person name="Copeland A."/>
            <person name="Lucas S."/>
            <person name="Lapidus A."/>
            <person name="Barry K."/>
            <person name="Glavina del Rio T."/>
            <person name="Dalin E."/>
            <person name="Tice H."/>
            <person name="Bruce D."/>
            <person name="Pitluck S."/>
            <person name="Richardson P."/>
        </authorList>
    </citation>
    <scope>NUCLEOTIDE SEQUENCE [LARGE SCALE GENOMIC DNA]</scope>
    <source>
        <strain evidence="4 5">DSM 13031</strain>
    </source>
</reference>
<feature type="transmembrane region" description="Helical" evidence="2">
    <location>
        <begin position="94"/>
        <end position="114"/>
    </location>
</feature>
<feature type="region of interest" description="Disordered" evidence="1">
    <location>
        <begin position="158"/>
        <end position="236"/>
    </location>
</feature>
<protein>
    <recommendedName>
        <fullName evidence="3">Flavinylation-associated cytochrome domain-containing protein</fullName>
    </recommendedName>
</protein>
<keyword evidence="2" id="KW-0812">Transmembrane</keyword>
<dbReference type="Proteomes" id="UP000004162">
    <property type="component" value="Unassembled WGS sequence"/>
</dbReference>
<keyword evidence="2" id="KW-1133">Transmembrane helix</keyword>
<dbReference type="RefSeq" id="WP_006366471.1">
    <property type="nucleotide sequence ID" value="NZ_AASE01000011.1"/>
</dbReference>
<dbReference type="OrthoDB" id="9793491at2"/>
<feature type="compositionally biased region" description="Polar residues" evidence="1">
    <location>
        <begin position="193"/>
        <end position="218"/>
    </location>
</feature>
<evidence type="ECO:0000259" key="3">
    <source>
        <dbReference type="Pfam" id="PF14358"/>
    </source>
</evidence>
<dbReference type="InterPro" id="IPR025517">
    <property type="entry name" value="DUF4405"/>
</dbReference>
<evidence type="ECO:0000313" key="5">
    <source>
        <dbReference type="Proteomes" id="UP000004162"/>
    </source>
</evidence>
<feature type="domain" description="Flavinylation-associated cytochrome" evidence="3">
    <location>
        <begin position="11"/>
        <end position="72"/>
    </location>
</feature>